<dbReference type="EMBL" id="BAABJE010000023">
    <property type="protein sequence ID" value="GAA4805258.1"/>
    <property type="molecule type" value="Genomic_DNA"/>
</dbReference>
<evidence type="ECO:0000313" key="3">
    <source>
        <dbReference type="Proteomes" id="UP001499959"/>
    </source>
</evidence>
<feature type="domain" description="Bacterial Pleckstrin homology" evidence="1">
    <location>
        <begin position="11"/>
        <end position="131"/>
    </location>
</feature>
<dbReference type="PANTHER" id="PTHR35796:SF2">
    <property type="entry name" value="YVBH-LIKE OLIGOMERISATION REGION"/>
    <property type="match status" value="1"/>
</dbReference>
<sequence length="215" mass="24056">MFKKFAAEALGISDIGVIVSPADYDKVDADDYLFHEDGEKIFFLIKSKKDEYCFTNLALIHVDGDSAVSSKRMIKRYEYANYRVGYVAIETAGTIDMDVELKFSLGETGFSIDIRKNFIEQLKDIYKALIAIGRQQVRDNISRENAVRTLDAMGSMLKLNNLGGEAGVVSHYNAVLDNLNAAVLDRHTTRDYTRVFERYIHNITSTSAPPPIPGG</sequence>
<reference evidence="3" key="1">
    <citation type="journal article" date="2019" name="Int. J. Syst. Evol. Microbiol.">
        <title>The Global Catalogue of Microorganisms (GCM) 10K type strain sequencing project: providing services to taxonomists for standard genome sequencing and annotation.</title>
        <authorList>
            <consortium name="The Broad Institute Genomics Platform"/>
            <consortium name="The Broad Institute Genome Sequencing Center for Infectious Disease"/>
            <person name="Wu L."/>
            <person name="Ma J."/>
        </authorList>
    </citation>
    <scope>NUCLEOTIDE SEQUENCE [LARGE SCALE GENOMIC DNA]</scope>
    <source>
        <strain evidence="3">JCM 18204</strain>
    </source>
</reference>
<name>A0ABP9CAK0_9GAMM</name>
<dbReference type="SUPFAM" id="SSF50729">
    <property type="entry name" value="PH domain-like"/>
    <property type="match status" value="1"/>
</dbReference>
<dbReference type="InterPro" id="IPR037063">
    <property type="entry name" value="PHb_sf"/>
</dbReference>
<comment type="caution">
    <text evidence="2">The sequence shown here is derived from an EMBL/GenBank/DDBJ whole genome shotgun (WGS) entry which is preliminary data.</text>
</comment>
<dbReference type="PANTHER" id="PTHR35796">
    <property type="entry name" value="HYPOTHETICAL CYTOSOLIC PROTEIN"/>
    <property type="match status" value="1"/>
</dbReference>
<keyword evidence="3" id="KW-1185">Reference proteome</keyword>
<dbReference type="RefSeq" id="WP_345304645.1">
    <property type="nucleotide sequence ID" value="NZ_BAABJE010000023.1"/>
</dbReference>
<dbReference type="Gene3D" id="1.10.287.210">
    <property type="match status" value="1"/>
</dbReference>
<protein>
    <submittedName>
        <fullName evidence="2">PH domain-containing protein</fullName>
    </submittedName>
</protein>
<proteinExistence type="predicted"/>
<dbReference type="InterPro" id="IPR012544">
    <property type="entry name" value="PHb"/>
</dbReference>
<dbReference type="Proteomes" id="UP001499959">
    <property type="component" value="Unassembled WGS sequence"/>
</dbReference>
<dbReference type="Gene3D" id="2.30.29.50">
    <property type="entry name" value="Bacterial Pleckstrin homology domain"/>
    <property type="match status" value="1"/>
</dbReference>
<evidence type="ECO:0000259" key="1">
    <source>
        <dbReference type="Pfam" id="PF08000"/>
    </source>
</evidence>
<evidence type="ECO:0000313" key="2">
    <source>
        <dbReference type="EMBL" id="GAA4805258.1"/>
    </source>
</evidence>
<accession>A0ABP9CAK0</accession>
<dbReference type="Pfam" id="PF08000">
    <property type="entry name" value="bPH_1"/>
    <property type="match status" value="1"/>
</dbReference>
<organism evidence="2 3">
    <name type="scientific">Lysobacter hankyongensis</name>
    <dbReference type="NCBI Taxonomy" id="1176535"/>
    <lineage>
        <taxon>Bacteria</taxon>
        <taxon>Pseudomonadati</taxon>
        <taxon>Pseudomonadota</taxon>
        <taxon>Gammaproteobacteria</taxon>
        <taxon>Lysobacterales</taxon>
        <taxon>Lysobacteraceae</taxon>
        <taxon>Lysobacter</taxon>
    </lineage>
</organism>
<gene>
    <name evidence="2" type="ORF">GCM10023307_34870</name>
</gene>